<evidence type="ECO:0000259" key="7">
    <source>
        <dbReference type="PROSITE" id="PS50280"/>
    </source>
</evidence>
<dbReference type="Gene3D" id="1.20.1250.20">
    <property type="entry name" value="MFS general substrate transporter like domains"/>
    <property type="match status" value="2"/>
</dbReference>
<feature type="transmembrane region" description="Helical" evidence="6">
    <location>
        <begin position="267"/>
        <end position="285"/>
    </location>
</feature>
<comment type="caution">
    <text evidence="9">The sequence shown here is derived from an EMBL/GenBank/DDBJ whole genome shotgun (WGS) entry which is preliminary data.</text>
</comment>
<proteinExistence type="predicted"/>
<evidence type="ECO:0000256" key="3">
    <source>
        <dbReference type="ARBA" id="ARBA00022692"/>
    </source>
</evidence>
<feature type="transmembrane region" description="Helical" evidence="6">
    <location>
        <begin position="297"/>
        <end position="316"/>
    </location>
</feature>
<evidence type="ECO:0000256" key="1">
    <source>
        <dbReference type="ARBA" id="ARBA00004141"/>
    </source>
</evidence>
<keyword evidence="3 6" id="KW-0812">Transmembrane</keyword>
<dbReference type="Pfam" id="PF00856">
    <property type="entry name" value="SET"/>
    <property type="match status" value="1"/>
</dbReference>
<feature type="transmembrane region" description="Helical" evidence="6">
    <location>
        <begin position="104"/>
        <end position="126"/>
    </location>
</feature>
<dbReference type="CDD" id="cd20071">
    <property type="entry name" value="SET_SMYD"/>
    <property type="match status" value="1"/>
</dbReference>
<reference evidence="9" key="1">
    <citation type="submission" date="2022-10" db="EMBL/GenBank/DDBJ databases">
        <title>Culturing micro-colonial fungi from biological soil crusts in the Mojave desert and describing Neophaeococcomyces mojavensis, and introducing the new genera and species Taxawa tesnikishii.</title>
        <authorList>
            <person name="Kurbessoian T."/>
            <person name="Stajich J.E."/>
        </authorList>
    </citation>
    <scope>NUCLEOTIDE SEQUENCE</scope>
    <source>
        <strain evidence="9">TK_1</strain>
    </source>
</reference>
<evidence type="ECO:0000256" key="4">
    <source>
        <dbReference type="ARBA" id="ARBA00022989"/>
    </source>
</evidence>
<feature type="transmembrane region" description="Helical" evidence="6">
    <location>
        <begin position="240"/>
        <end position="261"/>
    </location>
</feature>
<dbReference type="PANTHER" id="PTHR43791">
    <property type="entry name" value="PERMEASE-RELATED"/>
    <property type="match status" value="1"/>
</dbReference>
<feature type="domain" description="Major facilitator superfamily (MFS) profile" evidence="8">
    <location>
        <begin position="1"/>
        <end position="356"/>
    </location>
</feature>
<feature type="transmembrane region" description="Helical" evidence="6">
    <location>
        <begin position="35"/>
        <end position="58"/>
    </location>
</feature>
<keyword evidence="5 6" id="KW-0472">Membrane</keyword>
<keyword evidence="2" id="KW-0813">Transport</keyword>
<dbReference type="PROSITE" id="PS50280">
    <property type="entry name" value="SET"/>
    <property type="match status" value="1"/>
</dbReference>
<feature type="transmembrane region" description="Helical" evidence="6">
    <location>
        <begin position="12"/>
        <end position="29"/>
    </location>
</feature>
<dbReference type="EMBL" id="JAPDRL010000084">
    <property type="protein sequence ID" value="KAJ9658721.1"/>
    <property type="molecule type" value="Genomic_DNA"/>
</dbReference>
<comment type="subcellular location">
    <subcellularLocation>
        <location evidence="1">Membrane</location>
        <topology evidence="1">Multi-pass membrane protein</topology>
    </subcellularLocation>
</comment>
<dbReference type="Pfam" id="PF07690">
    <property type="entry name" value="MFS_1"/>
    <property type="match status" value="1"/>
</dbReference>
<dbReference type="InterPro" id="IPR046341">
    <property type="entry name" value="SET_dom_sf"/>
</dbReference>
<evidence type="ECO:0000256" key="5">
    <source>
        <dbReference type="ARBA" id="ARBA00023136"/>
    </source>
</evidence>
<keyword evidence="4 6" id="KW-1133">Transmembrane helix</keyword>
<evidence type="ECO:0000313" key="9">
    <source>
        <dbReference type="EMBL" id="KAJ9658721.1"/>
    </source>
</evidence>
<evidence type="ECO:0000313" key="10">
    <source>
        <dbReference type="Proteomes" id="UP001172684"/>
    </source>
</evidence>
<dbReference type="SUPFAM" id="SSF103473">
    <property type="entry name" value="MFS general substrate transporter"/>
    <property type="match status" value="1"/>
</dbReference>
<dbReference type="InterPro" id="IPR001214">
    <property type="entry name" value="SET_dom"/>
</dbReference>
<dbReference type="Proteomes" id="UP001172684">
    <property type="component" value="Unassembled WGS sequence"/>
</dbReference>
<dbReference type="PANTHER" id="PTHR43791:SF12">
    <property type="entry name" value="MAJOR FACILITATOR SUPERFAMILY (MFS) PROFILE DOMAIN-CONTAINING PROTEIN"/>
    <property type="match status" value="1"/>
</dbReference>
<evidence type="ECO:0008006" key="11">
    <source>
        <dbReference type="Google" id="ProtNLM"/>
    </source>
</evidence>
<feature type="transmembrane region" description="Helical" evidence="6">
    <location>
        <begin position="174"/>
        <end position="194"/>
    </location>
</feature>
<dbReference type="InterPro" id="IPR011701">
    <property type="entry name" value="MFS"/>
</dbReference>
<dbReference type="InterPro" id="IPR020846">
    <property type="entry name" value="MFS_dom"/>
</dbReference>
<dbReference type="InterPro" id="IPR036259">
    <property type="entry name" value="MFS_trans_sf"/>
</dbReference>
<keyword evidence="10" id="KW-1185">Reference proteome</keyword>
<dbReference type="Gene3D" id="2.170.270.10">
    <property type="entry name" value="SET domain"/>
    <property type="match status" value="1"/>
</dbReference>
<sequence length="708" mass="78464">MFLTRTRPSHYMGIAMMLWAVVSALTAVVKNFHGLLLVRFFLGVTEAPYYPGAVYLLSIFYTRKEIATRIAILYTGNILATAFAGLIAAGIFHGLDDVAGLSGWKWLFILQGAVTFAIAVVGFFCLPDTPLTTRWLNPEERQLAHDRMERDTVGNQGHSSTWQGFKQAAVDPNVWLFAFMAHMHLAANGFKNFFPTVVATLGFNTTITLVLTCPPYLIAGASTILVSWNSGRMNERTWHITISKAVAVIGFVGACATLNLAGRYVCMVIFTIGTYAVNSLILGWCGSTCGQTKEKKAVAIGIVTTVMNASFIWTPYLWPKSDEPRYMIALLSSAAFSIATAATAWVVKFIMMRKNKKLRQSEDKVTTFYFFKLLMEQPTLPRATINAPTVNENSLYVTGLIPGKGQGFIITTKIPSGTRILCESLVFKIPAVAPSSAESFVIQKLQTLSRDQQRAVLALRITHAGTDRPFTGIMGTNALPLGSVAKEGGLLLEAARMNHACKMNARYSWNTNLEKLTVHAVKDIGEGEEITISYLGKTANYATRQRGLKSKFDFDCGCEMCSLPLARREQGDQKMDEIPRLGGLIGDRQRIIVTPVTSLHDAHTLLRLLEEEEIAHARMARAYSDAMQIAISNGDQARAKVFAERAYAARVICQGEDSPQAIRLRGLAERPAQHELYGMSRIWEQDVEKIPQGLDEREFEDWLWRKGE</sequence>
<feature type="transmembrane region" description="Helical" evidence="6">
    <location>
        <begin position="206"/>
        <end position="228"/>
    </location>
</feature>
<protein>
    <recommendedName>
        <fullName evidence="11">SET domain-containing protein</fullName>
    </recommendedName>
</protein>
<dbReference type="PROSITE" id="PS50850">
    <property type="entry name" value="MFS"/>
    <property type="match status" value="1"/>
</dbReference>
<accession>A0ABQ9NI97</accession>
<feature type="transmembrane region" description="Helical" evidence="6">
    <location>
        <begin position="70"/>
        <end position="92"/>
    </location>
</feature>
<organism evidence="9 10">
    <name type="scientific">Coniosporium apollinis</name>
    <dbReference type="NCBI Taxonomy" id="61459"/>
    <lineage>
        <taxon>Eukaryota</taxon>
        <taxon>Fungi</taxon>
        <taxon>Dikarya</taxon>
        <taxon>Ascomycota</taxon>
        <taxon>Pezizomycotina</taxon>
        <taxon>Dothideomycetes</taxon>
        <taxon>Dothideomycetes incertae sedis</taxon>
        <taxon>Coniosporium</taxon>
    </lineage>
</organism>
<dbReference type="SUPFAM" id="SSF82199">
    <property type="entry name" value="SET domain"/>
    <property type="match status" value="1"/>
</dbReference>
<gene>
    <name evidence="9" type="ORF">H2201_007686</name>
</gene>
<feature type="domain" description="SET" evidence="7">
    <location>
        <begin position="391"/>
        <end position="535"/>
    </location>
</feature>
<evidence type="ECO:0000259" key="8">
    <source>
        <dbReference type="PROSITE" id="PS50850"/>
    </source>
</evidence>
<evidence type="ECO:0000256" key="6">
    <source>
        <dbReference type="SAM" id="Phobius"/>
    </source>
</evidence>
<feature type="transmembrane region" description="Helical" evidence="6">
    <location>
        <begin position="328"/>
        <end position="351"/>
    </location>
</feature>
<name>A0ABQ9NI97_9PEZI</name>
<evidence type="ECO:0000256" key="2">
    <source>
        <dbReference type="ARBA" id="ARBA00022448"/>
    </source>
</evidence>